<evidence type="ECO:0000256" key="5">
    <source>
        <dbReference type="ARBA" id="ARBA00023315"/>
    </source>
</evidence>
<keyword evidence="5 8" id="KW-0012">Acyltransferase</keyword>
<dbReference type="RefSeq" id="WP_093033494.1">
    <property type="nucleotide sequence ID" value="NZ_FNNZ01000013.1"/>
</dbReference>
<reference evidence="9" key="1">
    <citation type="submission" date="2016-10" db="EMBL/GenBank/DDBJ databases">
        <authorList>
            <person name="Varghese N."/>
            <person name="Submissions S."/>
        </authorList>
    </citation>
    <scope>NUCLEOTIDE SEQUENCE [LARGE SCALE GENOMIC DNA]</scope>
    <source>
        <strain evidence="9">DSM 217</strain>
    </source>
</reference>
<feature type="domain" description="Phospholipid/glycerol acyltransferase" evidence="7">
    <location>
        <begin position="69"/>
        <end position="179"/>
    </location>
</feature>
<dbReference type="GO" id="GO:0006654">
    <property type="term" value="P:phosphatidic acid biosynthetic process"/>
    <property type="evidence" value="ECO:0007669"/>
    <property type="project" value="TreeGrafter"/>
</dbReference>
<dbReference type="SMART" id="SM00563">
    <property type="entry name" value="PlsC"/>
    <property type="match status" value="1"/>
</dbReference>
<comment type="pathway">
    <text evidence="1">Lipid metabolism.</text>
</comment>
<dbReference type="EMBL" id="FNNZ01000013">
    <property type="protein sequence ID" value="SDX07308.1"/>
    <property type="molecule type" value="Genomic_DNA"/>
</dbReference>
<organism evidence="8 9">
    <name type="scientific">Thiocapsa roseopersicina</name>
    <dbReference type="NCBI Taxonomy" id="1058"/>
    <lineage>
        <taxon>Bacteria</taxon>
        <taxon>Pseudomonadati</taxon>
        <taxon>Pseudomonadota</taxon>
        <taxon>Gammaproteobacteria</taxon>
        <taxon>Chromatiales</taxon>
        <taxon>Chromatiaceae</taxon>
        <taxon>Thiocapsa</taxon>
    </lineage>
</organism>
<keyword evidence="9" id="KW-1185">Reference proteome</keyword>
<evidence type="ECO:0000256" key="6">
    <source>
        <dbReference type="SAM" id="MobiDB-lite"/>
    </source>
</evidence>
<feature type="region of interest" description="Disordered" evidence="6">
    <location>
        <begin position="250"/>
        <end position="288"/>
    </location>
</feature>
<sequence>MRHVRSIRRLALILAHLSKGATLALYIGLLSRLGRRPPPVAAMTRRWQRRLCEILGIRIHVRGCVQPGCLLIGNHISWLDIPVVGAHGEIAFLSKAEVRDWPLIGWLAETAGTLFVERGAIRIDEIAGMLRKIGGEQTLMLFPEGTTSDGSGVLRFHPRLFALAQETGLRIQPVAIAYRGHPEEMPDNVAPFIGDDTLLAHLLRVIRHPGLTAEVHFLPPVAIDDDNNTRRLLAERTRTAIVEALGMQPDAVPQRSLGARPEPPPGVIADPTPGRPESIPTGGMAHVV</sequence>
<evidence type="ECO:0000256" key="4">
    <source>
        <dbReference type="ARBA" id="ARBA00023098"/>
    </source>
</evidence>
<dbReference type="PANTHER" id="PTHR10434:SF64">
    <property type="entry name" value="1-ACYL-SN-GLYCEROL-3-PHOSPHATE ACYLTRANSFERASE-RELATED"/>
    <property type="match status" value="1"/>
</dbReference>
<evidence type="ECO:0000313" key="9">
    <source>
        <dbReference type="Proteomes" id="UP000198816"/>
    </source>
</evidence>
<evidence type="ECO:0000259" key="7">
    <source>
        <dbReference type="SMART" id="SM00563"/>
    </source>
</evidence>
<evidence type="ECO:0000256" key="3">
    <source>
        <dbReference type="ARBA" id="ARBA00022679"/>
    </source>
</evidence>
<dbReference type="AlphaFoldDB" id="A0A1H2YR67"/>
<dbReference type="CDD" id="cd07989">
    <property type="entry name" value="LPLAT_AGPAT-like"/>
    <property type="match status" value="1"/>
</dbReference>
<name>A0A1H2YR67_THIRO</name>
<evidence type="ECO:0000313" key="8">
    <source>
        <dbReference type="EMBL" id="SDX07308.1"/>
    </source>
</evidence>
<dbReference type="Pfam" id="PF01553">
    <property type="entry name" value="Acyltransferase"/>
    <property type="match status" value="1"/>
</dbReference>
<dbReference type="SUPFAM" id="SSF69593">
    <property type="entry name" value="Glycerol-3-phosphate (1)-acyltransferase"/>
    <property type="match status" value="1"/>
</dbReference>
<accession>A0A1H2YR67</accession>
<dbReference type="OrthoDB" id="319710at2"/>
<keyword evidence="3 8" id="KW-0808">Transferase</keyword>
<keyword evidence="2" id="KW-0444">Lipid biosynthesis</keyword>
<gene>
    <name evidence="8" type="ORF">SAMN05421783_113131</name>
</gene>
<evidence type="ECO:0000256" key="1">
    <source>
        <dbReference type="ARBA" id="ARBA00005189"/>
    </source>
</evidence>
<protein>
    <submittedName>
        <fullName evidence="8">Lyso-ornithine lipid acyltransferase</fullName>
    </submittedName>
</protein>
<proteinExistence type="predicted"/>
<dbReference type="InterPro" id="IPR002123">
    <property type="entry name" value="Plipid/glycerol_acylTrfase"/>
</dbReference>
<keyword evidence="4" id="KW-0443">Lipid metabolism</keyword>
<dbReference type="PANTHER" id="PTHR10434">
    <property type="entry name" value="1-ACYL-SN-GLYCEROL-3-PHOSPHATE ACYLTRANSFERASE"/>
    <property type="match status" value="1"/>
</dbReference>
<dbReference type="GO" id="GO:0003841">
    <property type="term" value="F:1-acylglycerol-3-phosphate O-acyltransferase activity"/>
    <property type="evidence" value="ECO:0007669"/>
    <property type="project" value="TreeGrafter"/>
</dbReference>
<dbReference type="STRING" id="1058.SAMN05421783_113131"/>
<evidence type="ECO:0000256" key="2">
    <source>
        <dbReference type="ARBA" id="ARBA00022516"/>
    </source>
</evidence>
<dbReference type="Proteomes" id="UP000198816">
    <property type="component" value="Unassembled WGS sequence"/>
</dbReference>